<dbReference type="EMBL" id="CP045643">
    <property type="protein sequence ID" value="QFZ73586.1"/>
    <property type="molecule type" value="Genomic_DNA"/>
</dbReference>
<dbReference type="RefSeq" id="WP_153287948.1">
    <property type="nucleotide sequence ID" value="NZ_CP045643.1"/>
</dbReference>
<evidence type="ECO:0000259" key="2">
    <source>
        <dbReference type="Pfam" id="PF04149"/>
    </source>
</evidence>
<organism evidence="3 4">
    <name type="scientific">Streptomyces fagopyri</name>
    <dbReference type="NCBI Taxonomy" id="2662397"/>
    <lineage>
        <taxon>Bacteria</taxon>
        <taxon>Bacillati</taxon>
        <taxon>Actinomycetota</taxon>
        <taxon>Actinomycetes</taxon>
        <taxon>Kitasatosporales</taxon>
        <taxon>Streptomycetaceae</taxon>
        <taxon>Streptomyces</taxon>
    </lineage>
</organism>
<evidence type="ECO:0000313" key="3">
    <source>
        <dbReference type="EMBL" id="QFZ73586.1"/>
    </source>
</evidence>
<sequence length="66" mass="6967">MTTSSSALEWFKSSHSTDDGPACVEVATTPGAVHIRDSKNTPGPRLAFTPDHWTAFVTFAATSSPS</sequence>
<name>A0A5Q0LA47_9ACTN</name>
<feature type="domain" description="DUF397" evidence="2">
    <location>
        <begin position="8"/>
        <end position="59"/>
    </location>
</feature>
<dbReference type="Proteomes" id="UP000326179">
    <property type="component" value="Chromosome"/>
</dbReference>
<gene>
    <name evidence="3" type="ORF">GFH48_10290</name>
</gene>
<dbReference type="KEGG" id="sfy:GFH48_10290"/>
<evidence type="ECO:0000256" key="1">
    <source>
        <dbReference type="SAM" id="MobiDB-lite"/>
    </source>
</evidence>
<accession>A0A5Q0LA47</accession>
<dbReference type="AlphaFoldDB" id="A0A5Q0LA47"/>
<evidence type="ECO:0000313" key="4">
    <source>
        <dbReference type="Proteomes" id="UP000326179"/>
    </source>
</evidence>
<dbReference type="Pfam" id="PF04149">
    <property type="entry name" value="DUF397"/>
    <property type="match status" value="1"/>
</dbReference>
<protein>
    <submittedName>
        <fullName evidence="3">DUF397 domain-containing protein</fullName>
    </submittedName>
</protein>
<feature type="region of interest" description="Disordered" evidence="1">
    <location>
        <begin position="1"/>
        <end position="23"/>
    </location>
</feature>
<keyword evidence="4" id="KW-1185">Reference proteome</keyword>
<dbReference type="InterPro" id="IPR007278">
    <property type="entry name" value="DUF397"/>
</dbReference>
<proteinExistence type="predicted"/>
<reference evidence="3 4" key="1">
    <citation type="submission" date="2019-10" db="EMBL/GenBank/DDBJ databases">
        <title>A novel species.</title>
        <authorList>
            <person name="Gao J."/>
        </authorList>
    </citation>
    <scope>NUCLEOTIDE SEQUENCE [LARGE SCALE GENOMIC DNA]</scope>
    <source>
        <strain evidence="3 4">QMT-28</strain>
    </source>
</reference>